<evidence type="ECO:0000313" key="1">
    <source>
        <dbReference type="EMBL" id="KAK5080896.1"/>
    </source>
</evidence>
<dbReference type="EMBL" id="JAVRRJ010000011">
    <property type="protein sequence ID" value="KAK5080896.1"/>
    <property type="molecule type" value="Genomic_DNA"/>
</dbReference>
<reference evidence="1 2" key="1">
    <citation type="submission" date="2023-08" db="EMBL/GenBank/DDBJ databases">
        <title>Black Yeasts Isolated from many extreme environments.</title>
        <authorList>
            <person name="Coleine C."/>
            <person name="Stajich J.E."/>
            <person name="Selbmann L."/>
        </authorList>
    </citation>
    <scope>NUCLEOTIDE SEQUENCE [LARGE SCALE GENOMIC DNA]</scope>
    <source>
        <strain evidence="1 2">CCFEE 5910</strain>
    </source>
</reference>
<gene>
    <name evidence="1" type="ORF">LTR05_008212</name>
</gene>
<evidence type="ECO:0000313" key="2">
    <source>
        <dbReference type="Proteomes" id="UP001309876"/>
    </source>
</evidence>
<proteinExistence type="predicted"/>
<dbReference type="AlphaFoldDB" id="A0AAN7STE3"/>
<organism evidence="1 2">
    <name type="scientific">Lithohypha guttulata</name>
    <dbReference type="NCBI Taxonomy" id="1690604"/>
    <lineage>
        <taxon>Eukaryota</taxon>
        <taxon>Fungi</taxon>
        <taxon>Dikarya</taxon>
        <taxon>Ascomycota</taxon>
        <taxon>Pezizomycotina</taxon>
        <taxon>Eurotiomycetes</taxon>
        <taxon>Chaetothyriomycetidae</taxon>
        <taxon>Chaetothyriales</taxon>
        <taxon>Trichomeriaceae</taxon>
        <taxon>Lithohypha</taxon>
    </lineage>
</organism>
<protein>
    <submittedName>
        <fullName evidence="1">Uncharacterized protein</fullName>
    </submittedName>
</protein>
<name>A0AAN7STE3_9EURO</name>
<dbReference type="Proteomes" id="UP001309876">
    <property type="component" value="Unassembled WGS sequence"/>
</dbReference>
<keyword evidence="2" id="KW-1185">Reference proteome</keyword>
<sequence>MTTVLPVELLSLICRFAGRDELKALRLTNHAFAVPATELLFRQIHVSPNSYSFDRAHDVVASQKLSKYVRSLVYHFGMLGDYYAGFDAFKHEYFAARKPGEKRDLSEVTAEVLWCYNCWLEEIDAQRTFELRDEREELQRLCAGLPNLETVKTLLDDIDSLDDPQDYIGKRTGMFAAEDHGEARFAKTFDATVSRSLRDISARSIQWLDLLEMVEALDLNVSHTYGDSFRKANYRNEALEQSQLLDKYYIGLRDASAWHRLEESSLWSRLQRLRFLELGIYNPVNEQAVDEDGYIRDHTNALDVILHASSNLEILKLDFDELPFESHYESMLPISSTICRHFWQNLRELKLEAICVTENVLLEFFRQHTASLKILQLGDVELTQLDDTDQKPNLLRLFRGMKDTLKLTSCTITGNFTNRVDQSWYVDTEVEQAGCFRDQLQNFLCSTRNTETYRDIATWPFLIDVTSSQESHTFHEFDQLCDDSWYWCPELLGADGSEISSETSDIPQFFHHWED</sequence>
<comment type="caution">
    <text evidence="1">The sequence shown here is derived from an EMBL/GenBank/DDBJ whole genome shotgun (WGS) entry which is preliminary data.</text>
</comment>
<accession>A0AAN7STE3</accession>